<evidence type="ECO:0000313" key="2">
    <source>
        <dbReference type="EMBL" id="QJB00650.1"/>
    </source>
</evidence>
<reference evidence="1" key="1">
    <citation type="submission" date="2020-03" db="EMBL/GenBank/DDBJ databases">
        <title>The deep terrestrial virosphere.</title>
        <authorList>
            <person name="Holmfeldt K."/>
            <person name="Nilsson E."/>
            <person name="Simone D."/>
            <person name="Lopez-Fernandez M."/>
            <person name="Wu X."/>
            <person name="de Brujin I."/>
            <person name="Lundin D."/>
            <person name="Andersson A."/>
            <person name="Bertilsson S."/>
            <person name="Dopson M."/>
        </authorList>
    </citation>
    <scope>NUCLEOTIDE SEQUENCE</scope>
    <source>
        <strain evidence="2">MM171A00328</strain>
        <strain evidence="1">MM171B00216</strain>
    </source>
</reference>
<dbReference type="EMBL" id="MT143888">
    <property type="protein sequence ID" value="QJA43549.1"/>
    <property type="molecule type" value="Genomic_DNA"/>
</dbReference>
<organism evidence="1">
    <name type="scientific">viral metagenome</name>
    <dbReference type="NCBI Taxonomy" id="1070528"/>
    <lineage>
        <taxon>unclassified sequences</taxon>
        <taxon>metagenomes</taxon>
        <taxon>organismal metagenomes</taxon>
    </lineage>
</organism>
<protein>
    <submittedName>
        <fullName evidence="1">Uncharacterized protein</fullName>
    </submittedName>
</protein>
<proteinExistence type="predicted"/>
<gene>
    <name evidence="2" type="ORF">MM171A00328_0015</name>
    <name evidence="1" type="ORF">MM171B00216_0049</name>
</gene>
<dbReference type="AlphaFoldDB" id="A0A6H1Z7W4"/>
<sequence>MTNKEREKKAITENAIRLAEHHKKHCDGLTCGISLYLLRRALDLAGINLTRDEKRLFR</sequence>
<evidence type="ECO:0000313" key="1">
    <source>
        <dbReference type="EMBL" id="QJA43549.1"/>
    </source>
</evidence>
<dbReference type="EMBL" id="MT143698">
    <property type="protein sequence ID" value="QJB00650.1"/>
    <property type="molecule type" value="Genomic_DNA"/>
</dbReference>
<name>A0A6H1Z7W4_9ZZZZ</name>
<accession>A0A6H1Z7W4</accession>